<comment type="caution">
    <text evidence="2">The sequence shown here is derived from an EMBL/GenBank/DDBJ whole genome shotgun (WGS) entry which is preliminary data.</text>
</comment>
<proteinExistence type="predicted"/>
<feature type="compositionally biased region" description="Basic and acidic residues" evidence="1">
    <location>
        <begin position="14"/>
        <end position="25"/>
    </location>
</feature>
<organism evidence="2 3">
    <name type="scientific">Musa balbisiana</name>
    <name type="common">Banana</name>
    <dbReference type="NCBI Taxonomy" id="52838"/>
    <lineage>
        <taxon>Eukaryota</taxon>
        <taxon>Viridiplantae</taxon>
        <taxon>Streptophyta</taxon>
        <taxon>Embryophyta</taxon>
        <taxon>Tracheophyta</taxon>
        <taxon>Spermatophyta</taxon>
        <taxon>Magnoliopsida</taxon>
        <taxon>Liliopsida</taxon>
        <taxon>Zingiberales</taxon>
        <taxon>Musaceae</taxon>
        <taxon>Musa</taxon>
    </lineage>
</organism>
<gene>
    <name evidence="2" type="ORF">C4D60_Mb09t23490</name>
</gene>
<dbReference type="AlphaFoldDB" id="A0A4S8IIH8"/>
<reference evidence="2 3" key="1">
    <citation type="journal article" date="2019" name="Nat. Plants">
        <title>Genome sequencing of Musa balbisiana reveals subgenome evolution and function divergence in polyploid bananas.</title>
        <authorList>
            <person name="Yao X."/>
        </authorList>
    </citation>
    <scope>NUCLEOTIDE SEQUENCE [LARGE SCALE GENOMIC DNA]</scope>
    <source>
        <strain evidence="3">cv. DH-PKW</strain>
        <tissue evidence="2">Leaves</tissue>
    </source>
</reference>
<keyword evidence="3" id="KW-1185">Reference proteome</keyword>
<sequence length="95" mass="10564">MTSLPVSTATDPGEEQHGEPPDRLRPLLLLLPLLRPPALRRRGRRQHPPVREQRPAAHRNVLRGASPVSGAAEHVVPVRHVAARHPPLHLEELPQ</sequence>
<evidence type="ECO:0000313" key="3">
    <source>
        <dbReference type="Proteomes" id="UP000317650"/>
    </source>
</evidence>
<accession>A0A4S8IIH8</accession>
<evidence type="ECO:0000256" key="1">
    <source>
        <dbReference type="SAM" id="MobiDB-lite"/>
    </source>
</evidence>
<dbReference type="Proteomes" id="UP000317650">
    <property type="component" value="Chromosome 9"/>
</dbReference>
<feature type="region of interest" description="Disordered" evidence="1">
    <location>
        <begin position="1"/>
        <end position="25"/>
    </location>
</feature>
<evidence type="ECO:0000313" key="2">
    <source>
        <dbReference type="EMBL" id="THU48177.1"/>
    </source>
</evidence>
<protein>
    <submittedName>
        <fullName evidence="2">Uncharacterized protein</fullName>
    </submittedName>
</protein>
<feature type="compositionally biased region" description="Basic residues" evidence="1">
    <location>
        <begin position="38"/>
        <end position="48"/>
    </location>
</feature>
<feature type="region of interest" description="Disordered" evidence="1">
    <location>
        <begin position="38"/>
        <end position="68"/>
    </location>
</feature>
<dbReference type="EMBL" id="PYDT01000010">
    <property type="protein sequence ID" value="THU48177.1"/>
    <property type="molecule type" value="Genomic_DNA"/>
</dbReference>
<name>A0A4S8IIH8_MUSBA</name>
<feature type="compositionally biased region" description="Polar residues" evidence="1">
    <location>
        <begin position="1"/>
        <end position="10"/>
    </location>
</feature>